<evidence type="ECO:0000256" key="2">
    <source>
        <dbReference type="ARBA" id="ARBA00022692"/>
    </source>
</evidence>
<organism evidence="6 7">
    <name type="scientific">Ascoidea rubescens DSM 1968</name>
    <dbReference type="NCBI Taxonomy" id="1344418"/>
    <lineage>
        <taxon>Eukaryota</taxon>
        <taxon>Fungi</taxon>
        <taxon>Dikarya</taxon>
        <taxon>Ascomycota</taxon>
        <taxon>Saccharomycotina</taxon>
        <taxon>Saccharomycetes</taxon>
        <taxon>Ascoideaceae</taxon>
        <taxon>Ascoidea</taxon>
    </lineage>
</organism>
<feature type="transmembrane region" description="Helical" evidence="5">
    <location>
        <begin position="54"/>
        <end position="76"/>
    </location>
</feature>
<evidence type="ECO:0000313" key="7">
    <source>
        <dbReference type="Proteomes" id="UP000095038"/>
    </source>
</evidence>
<dbReference type="FunCoup" id="A0A1D2VHR1">
    <property type="interactions" value="16"/>
</dbReference>
<dbReference type="InterPro" id="IPR056552">
    <property type="entry name" value="Ribonucl_Kappa"/>
</dbReference>
<dbReference type="RefSeq" id="XP_020047493.1">
    <property type="nucleotide sequence ID" value="XM_020193260.1"/>
</dbReference>
<dbReference type="OrthoDB" id="67317at2759"/>
<keyword evidence="4 5" id="KW-0472">Membrane</keyword>
<comment type="subcellular location">
    <subcellularLocation>
        <location evidence="1">Membrane</location>
    </subcellularLocation>
</comment>
<dbReference type="AlphaFoldDB" id="A0A1D2VHR1"/>
<evidence type="ECO:0000256" key="1">
    <source>
        <dbReference type="ARBA" id="ARBA00004370"/>
    </source>
</evidence>
<dbReference type="InParanoid" id="A0A1D2VHR1"/>
<accession>A0A1D2VHR1</accession>
<dbReference type="STRING" id="1344418.A0A1D2VHR1"/>
<dbReference type="GeneID" id="30966896"/>
<feature type="transmembrane region" description="Helical" evidence="5">
    <location>
        <begin position="12"/>
        <end position="34"/>
    </location>
</feature>
<keyword evidence="7" id="KW-1185">Reference proteome</keyword>
<evidence type="ECO:0000256" key="5">
    <source>
        <dbReference type="SAM" id="Phobius"/>
    </source>
</evidence>
<evidence type="ECO:0000256" key="4">
    <source>
        <dbReference type="ARBA" id="ARBA00023136"/>
    </source>
</evidence>
<proteinExistence type="predicted"/>
<sequence>MKPVVSPFKAYFCTVVSAFGIVILTVLGYLFYTGHESMMGSTSDPENGKEVAKTLWTTAVVYLGFLLFCGFQIVVINKNNSVQLH</sequence>
<dbReference type="Pfam" id="PF23489">
    <property type="entry name" value="V-ATPase_su_f"/>
    <property type="match status" value="1"/>
</dbReference>
<protein>
    <submittedName>
        <fullName evidence="6">Uncharacterized protein</fullName>
    </submittedName>
</protein>
<reference evidence="7" key="1">
    <citation type="submission" date="2016-05" db="EMBL/GenBank/DDBJ databases">
        <title>Comparative genomics of biotechnologically important yeasts.</title>
        <authorList>
            <consortium name="DOE Joint Genome Institute"/>
            <person name="Riley R."/>
            <person name="Haridas S."/>
            <person name="Wolfe K.H."/>
            <person name="Lopes M.R."/>
            <person name="Hittinger C.T."/>
            <person name="Goker M."/>
            <person name="Salamov A."/>
            <person name="Wisecaver J."/>
            <person name="Long T.M."/>
            <person name="Aerts A.L."/>
            <person name="Barry K."/>
            <person name="Choi C."/>
            <person name="Clum A."/>
            <person name="Coughlan A.Y."/>
            <person name="Deshpande S."/>
            <person name="Douglass A.P."/>
            <person name="Hanson S.J."/>
            <person name="Klenk H.-P."/>
            <person name="Labutti K."/>
            <person name="Lapidus A."/>
            <person name="Lindquist E."/>
            <person name="Lipzen A."/>
            <person name="Meier-Kolthoff J.P."/>
            <person name="Ohm R.A."/>
            <person name="Otillar R.P."/>
            <person name="Pangilinan J."/>
            <person name="Peng Y."/>
            <person name="Rokas A."/>
            <person name="Rosa C.A."/>
            <person name="Scheuner C."/>
            <person name="Sibirny A.A."/>
            <person name="Slot J.C."/>
            <person name="Stielow J.B."/>
            <person name="Sun H."/>
            <person name="Kurtzman C.P."/>
            <person name="Blackwell M."/>
            <person name="Grigoriev I.V."/>
            <person name="Jeffries T.W."/>
        </authorList>
    </citation>
    <scope>NUCLEOTIDE SEQUENCE [LARGE SCALE GENOMIC DNA]</scope>
    <source>
        <strain evidence="7">DSM 1968</strain>
    </source>
</reference>
<dbReference type="Proteomes" id="UP000095038">
    <property type="component" value="Unassembled WGS sequence"/>
</dbReference>
<dbReference type="EMBL" id="KV454480">
    <property type="protein sequence ID" value="ODV61186.1"/>
    <property type="molecule type" value="Genomic_DNA"/>
</dbReference>
<keyword evidence="2 5" id="KW-0812">Transmembrane</keyword>
<keyword evidence="3 5" id="KW-1133">Transmembrane helix</keyword>
<evidence type="ECO:0000256" key="3">
    <source>
        <dbReference type="ARBA" id="ARBA00022989"/>
    </source>
</evidence>
<name>A0A1D2VHR1_9ASCO</name>
<evidence type="ECO:0000313" key="6">
    <source>
        <dbReference type="EMBL" id="ODV61186.1"/>
    </source>
</evidence>
<gene>
    <name evidence="6" type="ORF">ASCRUDRAFT_75897</name>
</gene>
<dbReference type="GO" id="GO:0016020">
    <property type="term" value="C:membrane"/>
    <property type="evidence" value="ECO:0007669"/>
    <property type="project" value="UniProtKB-SubCell"/>
</dbReference>